<evidence type="ECO:0000313" key="4">
    <source>
        <dbReference type="Proteomes" id="UP000244168"/>
    </source>
</evidence>
<name>A0A2T5JEY7_9SPHI</name>
<reference evidence="3 4" key="1">
    <citation type="submission" date="2018-04" db="EMBL/GenBank/DDBJ databases">
        <title>Genomic Encyclopedia of Archaeal and Bacterial Type Strains, Phase II (KMG-II): from individual species to whole genera.</title>
        <authorList>
            <person name="Goeker M."/>
        </authorList>
    </citation>
    <scope>NUCLEOTIDE SEQUENCE [LARGE SCALE GENOMIC DNA]</scope>
    <source>
        <strain evidence="3 4">DSM 26809</strain>
    </source>
</reference>
<dbReference type="OrthoDB" id="1523762at2"/>
<proteinExistence type="predicted"/>
<comment type="caution">
    <text evidence="3">The sequence shown here is derived from an EMBL/GenBank/DDBJ whole genome shotgun (WGS) entry which is preliminary data.</text>
</comment>
<evidence type="ECO:0000256" key="1">
    <source>
        <dbReference type="PROSITE-ProRule" id="PRU00703"/>
    </source>
</evidence>
<dbReference type="AlphaFoldDB" id="A0A2T5JEY7"/>
<evidence type="ECO:0000313" key="3">
    <source>
        <dbReference type="EMBL" id="PTR00965.1"/>
    </source>
</evidence>
<keyword evidence="4" id="KW-1185">Reference proteome</keyword>
<dbReference type="CDD" id="cd17783">
    <property type="entry name" value="CBS_pair_bac"/>
    <property type="match status" value="1"/>
</dbReference>
<dbReference type="EMBL" id="QAOQ01000001">
    <property type="protein sequence ID" value="PTR00965.1"/>
    <property type="molecule type" value="Genomic_DNA"/>
</dbReference>
<organism evidence="3 4">
    <name type="scientific">Mucilaginibacter yixingensis</name>
    <dbReference type="NCBI Taxonomy" id="1295612"/>
    <lineage>
        <taxon>Bacteria</taxon>
        <taxon>Pseudomonadati</taxon>
        <taxon>Bacteroidota</taxon>
        <taxon>Sphingobacteriia</taxon>
        <taxon>Sphingobacteriales</taxon>
        <taxon>Sphingobacteriaceae</taxon>
        <taxon>Mucilaginibacter</taxon>
    </lineage>
</organism>
<dbReference type="InterPro" id="IPR046342">
    <property type="entry name" value="CBS_dom_sf"/>
</dbReference>
<keyword evidence="1" id="KW-0129">CBS domain</keyword>
<dbReference type="Gene3D" id="3.10.580.10">
    <property type="entry name" value="CBS-domain"/>
    <property type="match status" value="1"/>
</dbReference>
<dbReference type="InterPro" id="IPR000644">
    <property type="entry name" value="CBS_dom"/>
</dbReference>
<dbReference type="PROSITE" id="PS51371">
    <property type="entry name" value="CBS"/>
    <property type="match status" value="1"/>
</dbReference>
<protein>
    <submittedName>
        <fullName evidence="3">CBS domain-containing protein</fullName>
    </submittedName>
</protein>
<dbReference type="SUPFAM" id="SSF54631">
    <property type="entry name" value="CBS-domain pair"/>
    <property type="match status" value="1"/>
</dbReference>
<dbReference type="SMART" id="SM00116">
    <property type="entry name" value="CBS"/>
    <property type="match status" value="1"/>
</dbReference>
<dbReference type="RefSeq" id="WP_107826397.1">
    <property type="nucleotide sequence ID" value="NZ_CP160205.1"/>
</dbReference>
<gene>
    <name evidence="3" type="ORF">C8P68_101195</name>
</gene>
<dbReference type="Proteomes" id="UP000244168">
    <property type="component" value="Unassembled WGS sequence"/>
</dbReference>
<evidence type="ECO:0000259" key="2">
    <source>
        <dbReference type="PROSITE" id="PS51371"/>
    </source>
</evidence>
<sequence>MLAIEMVAQTIHPVHTSDTIQKVLDRMVEFRVRHLPIVNEEQFLGLISEDDFQKETDYEQPIGALALSLINPYVLEDQHIYDVIRLFYEQKLTIVPVLNTNKNYAGMICINAMTAYFAQLTSSAEPGGIIVLEISNKNNSLAHMAQIVESDNAQILSSYIRSFPDSTKLEVTLKVNKLDISNITATFLRYDYEIKATFNHSDHDDGSKDRYDSLMNYLNI</sequence>
<accession>A0A2T5JEY7</accession>
<feature type="domain" description="CBS" evidence="2">
    <location>
        <begin position="6"/>
        <end position="62"/>
    </location>
</feature>
<dbReference type="Pfam" id="PF00571">
    <property type="entry name" value="CBS"/>
    <property type="match status" value="2"/>
</dbReference>